<name>A0A1H0LE46_9PSED</name>
<organism evidence="1 2">
    <name type="scientific">Pseudomonas jinjuensis</name>
    <dbReference type="NCBI Taxonomy" id="198616"/>
    <lineage>
        <taxon>Bacteria</taxon>
        <taxon>Pseudomonadati</taxon>
        <taxon>Pseudomonadota</taxon>
        <taxon>Gammaproteobacteria</taxon>
        <taxon>Pseudomonadales</taxon>
        <taxon>Pseudomonadaceae</taxon>
        <taxon>Pseudomonas</taxon>
    </lineage>
</organism>
<reference evidence="2" key="1">
    <citation type="submission" date="2016-10" db="EMBL/GenBank/DDBJ databases">
        <authorList>
            <person name="Varghese N."/>
            <person name="Submissions S."/>
        </authorList>
    </citation>
    <scope>NUCLEOTIDE SEQUENCE [LARGE SCALE GENOMIC DNA]</scope>
    <source>
        <strain evidence="2">JCM 21621</strain>
    </source>
</reference>
<dbReference type="SUPFAM" id="SSF82784">
    <property type="entry name" value="OsmC-like"/>
    <property type="match status" value="1"/>
</dbReference>
<dbReference type="Pfam" id="PF02566">
    <property type="entry name" value="OsmC"/>
    <property type="match status" value="1"/>
</dbReference>
<dbReference type="InterPro" id="IPR015946">
    <property type="entry name" value="KH_dom-like_a/b"/>
</dbReference>
<dbReference type="InterPro" id="IPR003718">
    <property type="entry name" value="OsmC/Ohr_fam"/>
</dbReference>
<dbReference type="InterPro" id="IPR036102">
    <property type="entry name" value="OsmC/Ohrsf"/>
</dbReference>
<accession>A0A1H0LE46</accession>
<dbReference type="RefSeq" id="WP_084312178.1">
    <property type="nucleotide sequence ID" value="NZ_FNIJ01000014.1"/>
</dbReference>
<dbReference type="PANTHER" id="PTHR39624">
    <property type="entry name" value="PROTEIN INVOLVED IN RIMO-MEDIATED BETA-METHYLTHIOLATION OF RIBOSOMAL PROTEIN S12 YCAO"/>
    <property type="match status" value="1"/>
</dbReference>
<protein>
    <submittedName>
        <fullName evidence="1">Putative redox protein</fullName>
    </submittedName>
</protein>
<dbReference type="STRING" id="198616.SAMN05216193_11436"/>
<gene>
    <name evidence="1" type="ORF">SAMN05216193_11436</name>
</gene>
<dbReference type="OrthoDB" id="9789573at2"/>
<dbReference type="EMBL" id="FNIJ01000014">
    <property type="protein sequence ID" value="SDO66479.1"/>
    <property type="molecule type" value="Genomic_DNA"/>
</dbReference>
<evidence type="ECO:0000313" key="1">
    <source>
        <dbReference type="EMBL" id="SDO66479.1"/>
    </source>
</evidence>
<evidence type="ECO:0000313" key="2">
    <source>
        <dbReference type="Proteomes" id="UP000242957"/>
    </source>
</evidence>
<proteinExistence type="predicted"/>
<sequence>MSESPVHARYEGIPYQVTFSAETQRWLADEPASLGGADSGPPPFQLLLSSLGACTCITLAMYARRKGWPLEGVDVELRYLEQSPGKTRIGRDIQLHGGLDGDQRQRLLDIANACPVHKLLSGEISIDSRLDA</sequence>
<dbReference type="PANTHER" id="PTHR39624:SF2">
    <property type="entry name" value="OSMC-LIKE PROTEIN"/>
    <property type="match status" value="1"/>
</dbReference>
<dbReference type="Gene3D" id="3.30.300.20">
    <property type="match status" value="1"/>
</dbReference>
<dbReference type="Proteomes" id="UP000242957">
    <property type="component" value="Unassembled WGS sequence"/>
</dbReference>
<dbReference type="AlphaFoldDB" id="A0A1H0LE46"/>
<keyword evidence="2" id="KW-1185">Reference proteome</keyword>